<dbReference type="AlphaFoldDB" id="A0A2S5G808"/>
<name>A0A2S5G808_9BACL</name>
<dbReference type="GO" id="GO:0016709">
    <property type="term" value="F:oxidoreductase activity, acting on paired donors, with incorporation or reduction of molecular oxygen, NAD(P)H as one donor, and incorporation of one atom of oxygen"/>
    <property type="evidence" value="ECO:0007669"/>
    <property type="project" value="UniProtKB-ARBA"/>
</dbReference>
<keyword evidence="6" id="KW-1185">Reference proteome</keyword>
<dbReference type="PANTHER" id="PTHR43004">
    <property type="entry name" value="TRK SYSTEM POTASSIUM UPTAKE PROTEIN"/>
    <property type="match status" value="1"/>
</dbReference>
<evidence type="ECO:0000259" key="4">
    <source>
        <dbReference type="Pfam" id="PF01494"/>
    </source>
</evidence>
<dbReference type="OrthoDB" id="9766816at2"/>
<feature type="domain" description="FAD-binding" evidence="4">
    <location>
        <begin position="21"/>
        <end position="359"/>
    </location>
</feature>
<dbReference type="SUPFAM" id="SSF51905">
    <property type="entry name" value="FAD/NAD(P)-binding domain"/>
    <property type="match status" value="1"/>
</dbReference>
<dbReference type="PRINTS" id="PR00420">
    <property type="entry name" value="RNGMNOXGNASE"/>
</dbReference>
<dbReference type="InterPro" id="IPR050641">
    <property type="entry name" value="RIFMO-like"/>
</dbReference>
<evidence type="ECO:0000256" key="2">
    <source>
        <dbReference type="ARBA" id="ARBA00022630"/>
    </source>
</evidence>
<accession>A0A2S5G808</accession>
<dbReference type="Gene3D" id="3.50.50.60">
    <property type="entry name" value="FAD/NAD(P)-binding domain"/>
    <property type="match status" value="2"/>
</dbReference>
<evidence type="ECO:0000313" key="6">
    <source>
        <dbReference type="Proteomes" id="UP000239047"/>
    </source>
</evidence>
<keyword evidence="3" id="KW-0274">FAD</keyword>
<gene>
    <name evidence="5" type="ORF">C4B60_17380</name>
</gene>
<evidence type="ECO:0000256" key="1">
    <source>
        <dbReference type="ARBA" id="ARBA00001974"/>
    </source>
</evidence>
<dbReference type="PANTHER" id="PTHR43004:SF19">
    <property type="entry name" value="BINDING MONOOXYGENASE, PUTATIVE (JCVI)-RELATED"/>
    <property type="match status" value="1"/>
</dbReference>
<proteinExistence type="predicted"/>
<comment type="cofactor">
    <cofactor evidence="1">
        <name>FAD</name>
        <dbReference type="ChEBI" id="CHEBI:57692"/>
    </cofactor>
</comment>
<protein>
    <recommendedName>
        <fullName evidence="4">FAD-binding domain-containing protein</fullName>
    </recommendedName>
</protein>
<dbReference type="InterPro" id="IPR036188">
    <property type="entry name" value="FAD/NAD-bd_sf"/>
</dbReference>
<evidence type="ECO:0000313" key="5">
    <source>
        <dbReference type="EMBL" id="PPA69085.1"/>
    </source>
</evidence>
<keyword evidence="2" id="KW-0285">Flavoprotein</keyword>
<reference evidence="5 6" key="1">
    <citation type="submission" date="2018-02" db="EMBL/GenBank/DDBJ databases">
        <title>Jeotgalibacillus proteolyticum sp. nov. a protease producing bacterium isolated from ocean sediments of Laizhou Bay.</title>
        <authorList>
            <person name="Li Y."/>
        </authorList>
    </citation>
    <scope>NUCLEOTIDE SEQUENCE [LARGE SCALE GENOMIC DNA]</scope>
    <source>
        <strain evidence="5 6">22-7</strain>
    </source>
</reference>
<dbReference type="Gene3D" id="3.30.70.2450">
    <property type="match status" value="1"/>
</dbReference>
<dbReference type="Proteomes" id="UP000239047">
    <property type="component" value="Unassembled WGS sequence"/>
</dbReference>
<dbReference type="GO" id="GO:0071949">
    <property type="term" value="F:FAD binding"/>
    <property type="evidence" value="ECO:0007669"/>
    <property type="project" value="InterPro"/>
</dbReference>
<evidence type="ECO:0000256" key="3">
    <source>
        <dbReference type="ARBA" id="ARBA00022827"/>
    </source>
</evidence>
<sequence length="554" mass="62553">MVKTLKDPYGMKGALSMAVIETDVIIIGAGPAGLMAANVLQKRGVDFVCLEKKPGRSVLSKALGIQARSLELFEFLGVNKPFVKRGYPGPGAKIHLAGKKPSYVEMYHVKSRYPYLLIIPQHEIEEILETHLNDRGGVISREHEVLNVVQEQEGVYVTASHNGETKQYLAKYVLACDGAHSKVRQLLDVEFVGEDEGITFFTGDVEIPEMKEIHINLHINDRGAAAFFPYKDGSYRVVGFDRTRQKGPRRKEMKLQELQTSLDTILTTSYQVEKPRWLGYFGTAHRQVPNYREDRVFFVGDAAHINNPLGGQGMNIGLEDVANLCWKIDTVLKGYAGSPFLDTYHEERAPVAKEVIRNTTLELKMIQLKGFPGKVRNWAGKAALTQNWVQAIFAKALSHVHNDYDKTPINRSFKDKSLPRRAIQAGERVPDQLLFMNGTTDERLFPLIQRLGYVCLIYIDSYQPDLVDFAYAFAEKANEAFPDMIKVFLVARGGTVLTERNELPIIYDSYRHLDRNLGMRKGSMLFIRPDGHVGFHDGSADLKKVMGKLKRYFI</sequence>
<comment type="caution">
    <text evidence="5">The sequence shown here is derived from an EMBL/GenBank/DDBJ whole genome shotgun (WGS) entry which is preliminary data.</text>
</comment>
<dbReference type="InterPro" id="IPR002938">
    <property type="entry name" value="FAD-bd"/>
</dbReference>
<organism evidence="5 6">
    <name type="scientific">Jeotgalibacillus proteolyticus</name>
    <dbReference type="NCBI Taxonomy" id="2082395"/>
    <lineage>
        <taxon>Bacteria</taxon>
        <taxon>Bacillati</taxon>
        <taxon>Bacillota</taxon>
        <taxon>Bacilli</taxon>
        <taxon>Bacillales</taxon>
        <taxon>Caryophanaceae</taxon>
        <taxon>Jeotgalibacillus</taxon>
    </lineage>
</organism>
<dbReference type="Pfam" id="PF01494">
    <property type="entry name" value="FAD_binding_3"/>
    <property type="match status" value="1"/>
</dbReference>
<dbReference type="EMBL" id="PREZ01000007">
    <property type="protein sequence ID" value="PPA69085.1"/>
    <property type="molecule type" value="Genomic_DNA"/>
</dbReference>